<dbReference type="Gene3D" id="3.20.20.80">
    <property type="entry name" value="Glycosidases"/>
    <property type="match status" value="4"/>
</dbReference>
<evidence type="ECO:0000256" key="1">
    <source>
        <dbReference type="ARBA" id="ARBA00010838"/>
    </source>
</evidence>
<dbReference type="InterPro" id="IPR033132">
    <property type="entry name" value="GH_1_N_CS"/>
</dbReference>
<dbReference type="Ensembl" id="ENSCMIT00000018350.1">
    <property type="protein sequence ID" value="ENSCMIP00000018007.1"/>
    <property type="gene ID" value="ENSCMIG00000008504.1"/>
</dbReference>
<evidence type="ECO:0000256" key="2">
    <source>
        <dbReference type="ARBA" id="ARBA00011738"/>
    </source>
</evidence>
<dbReference type="GeneTree" id="ENSGT00940000155324"/>
<dbReference type="GeneID" id="103180388"/>
<feature type="chain" id="PRO_5021231810" evidence="8">
    <location>
        <begin position="19"/>
        <end position="1898"/>
    </location>
</feature>
<dbReference type="PANTHER" id="PTHR10353:SF38">
    <property type="entry name" value="LACTASE_PHLORIZIN HYDROLASE"/>
    <property type="match status" value="1"/>
</dbReference>
<dbReference type="OMA" id="AHWAEPK"/>
<dbReference type="GO" id="GO:0005975">
    <property type="term" value="P:carbohydrate metabolic process"/>
    <property type="evidence" value="ECO:0007669"/>
    <property type="project" value="InterPro"/>
</dbReference>
<reference evidence="9" key="4">
    <citation type="submission" date="2025-08" db="UniProtKB">
        <authorList>
            <consortium name="Ensembl"/>
        </authorList>
    </citation>
    <scope>IDENTIFICATION</scope>
</reference>
<dbReference type="InParanoid" id="A0A4W3HSQ7"/>
<dbReference type="Pfam" id="PF00232">
    <property type="entry name" value="Glyco_hydro_1"/>
    <property type="match status" value="4"/>
</dbReference>
<dbReference type="PRINTS" id="PR00131">
    <property type="entry name" value="GLHYDRLASE1"/>
</dbReference>
<dbReference type="PANTHER" id="PTHR10353">
    <property type="entry name" value="GLYCOSYL HYDROLASE"/>
    <property type="match status" value="1"/>
</dbReference>
<evidence type="ECO:0000256" key="8">
    <source>
        <dbReference type="SAM" id="SignalP"/>
    </source>
</evidence>
<proteinExistence type="inferred from homology"/>
<reference evidence="10" key="2">
    <citation type="journal article" date="2007" name="PLoS Biol.">
        <title>Survey sequencing and comparative analysis of the elephant shark (Callorhinchus milii) genome.</title>
        <authorList>
            <person name="Venkatesh B."/>
            <person name="Kirkness E.F."/>
            <person name="Loh Y.H."/>
            <person name="Halpern A.L."/>
            <person name="Lee A.P."/>
            <person name="Johnson J."/>
            <person name="Dandona N."/>
            <person name="Viswanathan L.D."/>
            <person name="Tay A."/>
            <person name="Venter J.C."/>
            <person name="Strausberg R.L."/>
            <person name="Brenner S."/>
        </authorList>
    </citation>
    <scope>NUCLEOTIDE SEQUENCE [LARGE SCALE GENOMIC DNA]</scope>
</reference>
<evidence type="ECO:0000256" key="5">
    <source>
        <dbReference type="ARBA" id="ARBA00023295"/>
    </source>
</evidence>
<reference evidence="10" key="3">
    <citation type="journal article" date="2014" name="Nature">
        <title>Elephant shark genome provides unique insights into gnathostome evolution.</title>
        <authorList>
            <consortium name="International Elephant Shark Genome Sequencing Consortium"/>
            <person name="Venkatesh B."/>
            <person name="Lee A.P."/>
            <person name="Ravi V."/>
            <person name="Maurya A.K."/>
            <person name="Lian M.M."/>
            <person name="Swann J.B."/>
            <person name="Ohta Y."/>
            <person name="Flajnik M.F."/>
            <person name="Sutoh Y."/>
            <person name="Kasahara M."/>
            <person name="Hoon S."/>
            <person name="Gangu V."/>
            <person name="Roy S.W."/>
            <person name="Irimia M."/>
            <person name="Korzh V."/>
            <person name="Kondrychyn I."/>
            <person name="Lim Z.W."/>
            <person name="Tay B.H."/>
            <person name="Tohari S."/>
            <person name="Kong K.W."/>
            <person name="Ho S."/>
            <person name="Lorente-Galdos B."/>
            <person name="Quilez J."/>
            <person name="Marques-Bonet T."/>
            <person name="Raney B.J."/>
            <person name="Ingham P.W."/>
            <person name="Tay A."/>
            <person name="Hillier L.W."/>
            <person name="Minx P."/>
            <person name="Boehm T."/>
            <person name="Wilson R.K."/>
            <person name="Brenner S."/>
            <person name="Warren W.C."/>
        </authorList>
    </citation>
    <scope>NUCLEOTIDE SEQUENCE [LARGE SCALE GENOMIC DNA]</scope>
</reference>
<evidence type="ECO:0000313" key="10">
    <source>
        <dbReference type="Proteomes" id="UP000314986"/>
    </source>
</evidence>
<dbReference type="KEGG" id="cmk:103180388"/>
<accession>A0A4W3HSQ7</accession>
<feature type="active site" description="Nucleophile" evidence="6">
    <location>
        <position position="1786"/>
    </location>
</feature>
<evidence type="ECO:0000313" key="9">
    <source>
        <dbReference type="Ensembl" id="ENSCMIP00000018007.1"/>
    </source>
</evidence>
<evidence type="ECO:0000256" key="6">
    <source>
        <dbReference type="PROSITE-ProRule" id="PRU10055"/>
    </source>
</evidence>
<evidence type="ECO:0000256" key="4">
    <source>
        <dbReference type="ARBA" id="ARBA00023180"/>
    </source>
</evidence>
<keyword evidence="3 7" id="KW-0378">Hydrolase</keyword>
<dbReference type="PROSITE" id="PS00653">
    <property type="entry name" value="GLYCOSYL_HYDROL_F1_2"/>
    <property type="match status" value="2"/>
</dbReference>
<comment type="subunit">
    <text evidence="2">Homodimer.</text>
</comment>
<name>A0A4W3HSQ7_CALMI</name>
<reference evidence="9" key="5">
    <citation type="submission" date="2025-09" db="UniProtKB">
        <authorList>
            <consortium name="Ensembl"/>
        </authorList>
    </citation>
    <scope>IDENTIFICATION</scope>
</reference>
<gene>
    <name evidence="9" type="primary">LOC103180388</name>
</gene>
<feature type="signal peptide" evidence="8">
    <location>
        <begin position="1"/>
        <end position="18"/>
    </location>
</feature>
<dbReference type="Proteomes" id="UP000314986">
    <property type="component" value="Unassembled WGS sequence"/>
</dbReference>
<sequence length="1898" mass="216952">MALCNIFLILFSLSLSNAYHKEIKLPPDLMVIAGPLTPALVQAWAKEEEIPQGTTFVIGLKEEAKYFCQDPPPTHLKKHLSTLHHSGVSHYKVILSWSHIVPDGTSQKVDDRVVKCYANLLDELKSAHLKPVVVLHDGGIPQALNSKFGDWEKEALVDSFADYAKFVFSTFEDKVETWITFNNPLEMMKGRSQSRQSDLNMEPSVALKNIILAHKKAYKIYHSKIPPTGGRVSVALNINNMVSADSMSQAFQQVITEGMVDLIAVTVQNDCGQNLEVETSAKAKEDSLQEKLTKIQSPNTLQILVFSLEFSRCSAGSQEHPKAEFDEILKAVTSGKLRIAGYDASKLLEYFPISHQETSSDKESIVPSVEQKLGGQVAEKKNEDIQHTLSSYETVQQKFSKQTEKERDAFLYGTFCTGFLWSTSTTSFKVEGGWAEQGKGESIWDRFAHTGKVDNNQSADVACDSFNKIDYDVYLMRGLRSNSYKFSLSWPRIFPTGYRTKPNQKGIDYYNKLIDSLLESNIQPMVTLYHWDLPQALQDVGGWQNESVIKAFADYADFCFTTFGDRVKHWITFDEPWVVSYAGYGTGEHAPGIRNLSTASYRVAHSIIKAHAKAWHLYNDTHRPQQRGQVGIALNSDWAEPSSPDDPADTMAANRYLQFMLGWFAHPIFVNGDYPQALKSQIEKYNQECAPSPVQLPLFTEKEKQYIRGTSDFFGLSHYTSRLISSATNKTHCVMEYNRIGDFSSQIHTSWPQTASPWIYVVPWGLRRLLNFVTHEYTGADIPIYITGHGVPTEYDSGDIINDTFRIEHTSAYINEALKAFITDGIDVRAFTVRSLIDSFEGPQGYKQRFGLHYVKFEDSNRPRTPKESAYFYTKLIEHNGFVKKSSSNLIRVLTPENNFERLKVLSASEVPSMAKAVWEKFSGQDISERDTFEYGTFPENFAWGVSTSSYQIEGGWDADGKGLSIWDNFTHQPNTILNGDTGDIACDSYHKIDEDLYMLRALGVKHYRFSISWPRIFPNGRIESLNPPGVDYYNKLIDGLLASDIKPMVTLYHWELPQALQDIGGWENEELIELFNAWADYCFKTFGDRVKFWITLNEPYVISWMGYGTDLFPPAVKRPGDVPYLVAHRLLKAHAKAYHTYDDNYRSTQKGIISISLNSDWAEPKQKNEPREIAAADRYIQFQVGWFAHPIFKNGDYPDVMKWQIGNRSDLQRLTTSRLPEFTKEEKSYIQGTADVFCLNTYTARIVRHRIRKLKPFSYEYDSDTDSEVDPSWPTSAFERFRPVAWGLRRLLNWIKEEYNNPSIYVTENGVPTNYKSSVDDTDRIFYYKTYINEALKAYKLDGVQLKGYTAWSLMDNFEWMNGYSLRFGLHHVDFTDPNRPRTPKRSAHYYAEIIRDNGFPLRKEDEFLYGEFPKNFVWSAATAAYQIEGAWRDDGKGLSIWDKYAHTPLKIGNDDTGDIACDSYHKIDEDVAILKQLKVNHYRFSLSWPRIFPDGTTRFVNEAGLNYYVKLIDALLEANIKPQVTLYHWDLPQALQDVGGWENITTIDRFVEYANFCFQKLGNKVKFWITLNEPYNTALLGYGYGTAAPGVGSRLGTAPYIVAHNLIKAHAEVWHLYNETYRAQQGGLISITINSDWTEPRNPYKQEDVDAARRHLMFYGGWFAYPIFKNGDYNEIMKARVKEKSLAQGLSKSRLPEFTESEKQRIKGTYDYMGFNHYTTVLAFNVNFGNAIPLYDGDRGTGTTTDRSWLGSGSFWLKVTPWGFRKILNWIKEEFNNPPIYITENGISEHGDKGLDDTWRINYHRSYINEVLKAINVDGIDIRGYTAWSLMDNFEWAMGYADRFGLFYVNHTDPSLPRIPKASVKYYSSIIRCNGFPDPAMGPNPCLQSEDPAARP</sequence>
<keyword evidence="10" id="KW-1185">Reference proteome</keyword>
<dbReference type="OrthoDB" id="65569at2759"/>
<dbReference type="InterPro" id="IPR017853">
    <property type="entry name" value="GH"/>
</dbReference>
<reference evidence="10" key="1">
    <citation type="journal article" date="2006" name="Science">
        <title>Ancient noncoding elements conserved in the human genome.</title>
        <authorList>
            <person name="Venkatesh B."/>
            <person name="Kirkness E.F."/>
            <person name="Loh Y.H."/>
            <person name="Halpern A.L."/>
            <person name="Lee A.P."/>
            <person name="Johnson J."/>
            <person name="Dandona N."/>
            <person name="Viswanathan L.D."/>
            <person name="Tay A."/>
            <person name="Venter J.C."/>
            <person name="Strausberg R.L."/>
            <person name="Brenner S."/>
        </authorList>
    </citation>
    <scope>NUCLEOTIDE SEQUENCE [LARGE SCALE GENOMIC DNA]</scope>
</reference>
<dbReference type="STRING" id="7868.ENSCMIP00000018007"/>
<comment type="similarity">
    <text evidence="1">Belongs to the glycosyl hydrolase 1 family.</text>
</comment>
<evidence type="ECO:0000256" key="7">
    <source>
        <dbReference type="RuleBase" id="RU004468"/>
    </source>
</evidence>
<dbReference type="InterPro" id="IPR018120">
    <property type="entry name" value="Glyco_hydro_1_AS"/>
</dbReference>
<organism evidence="9 10">
    <name type="scientific">Callorhinchus milii</name>
    <name type="common">Ghost shark</name>
    <dbReference type="NCBI Taxonomy" id="7868"/>
    <lineage>
        <taxon>Eukaryota</taxon>
        <taxon>Metazoa</taxon>
        <taxon>Chordata</taxon>
        <taxon>Craniata</taxon>
        <taxon>Vertebrata</taxon>
        <taxon>Chondrichthyes</taxon>
        <taxon>Holocephali</taxon>
        <taxon>Chimaeriformes</taxon>
        <taxon>Callorhinchidae</taxon>
        <taxon>Callorhinchus</taxon>
    </lineage>
</organism>
<keyword evidence="5 7" id="KW-0326">Glycosidase</keyword>
<keyword evidence="4" id="KW-0325">Glycoprotein</keyword>
<dbReference type="FunFam" id="3.20.20.80:FF:000013">
    <property type="entry name" value="lactase-phlorizin hydrolase"/>
    <property type="match status" value="3"/>
</dbReference>
<keyword evidence="8" id="KW-0732">Signal</keyword>
<dbReference type="SUPFAM" id="SSF51445">
    <property type="entry name" value="(Trans)glycosidases"/>
    <property type="match status" value="4"/>
</dbReference>
<dbReference type="PROSITE" id="PS00572">
    <property type="entry name" value="GLYCOSYL_HYDROL_F1_1"/>
    <property type="match status" value="1"/>
</dbReference>
<dbReference type="InterPro" id="IPR001360">
    <property type="entry name" value="Glyco_hydro_1"/>
</dbReference>
<dbReference type="GO" id="GO:0000016">
    <property type="term" value="F:lactase activity"/>
    <property type="evidence" value="ECO:0007669"/>
    <property type="project" value="TreeGrafter"/>
</dbReference>
<protein>
    <submittedName>
        <fullName evidence="9">Lactase</fullName>
    </submittedName>
</protein>
<evidence type="ECO:0000256" key="3">
    <source>
        <dbReference type="ARBA" id="ARBA00022801"/>
    </source>
</evidence>